<protein>
    <submittedName>
        <fullName evidence="2">Uncharacterized protein</fullName>
    </submittedName>
</protein>
<dbReference type="VEuPathDB" id="MicrosporidiaDB:M153_15900012259"/>
<proteinExistence type="predicted"/>
<evidence type="ECO:0000256" key="1">
    <source>
        <dbReference type="SAM" id="MobiDB-lite"/>
    </source>
</evidence>
<dbReference type="AlphaFoldDB" id="A0A0R0LZY2"/>
<feature type="region of interest" description="Disordered" evidence="1">
    <location>
        <begin position="299"/>
        <end position="343"/>
    </location>
</feature>
<reference evidence="2 3" key="1">
    <citation type="submission" date="2015-07" db="EMBL/GenBank/DDBJ databases">
        <title>The genome of Pseudoloma neurophilia, a relevant intracellular parasite of the zebrafish.</title>
        <authorList>
            <person name="Ndikumana S."/>
            <person name="Pelin A."/>
            <person name="Sanders J."/>
            <person name="Corradi N."/>
        </authorList>
    </citation>
    <scope>NUCLEOTIDE SEQUENCE [LARGE SCALE GENOMIC DNA]</scope>
    <source>
        <strain evidence="2 3">MK1</strain>
    </source>
</reference>
<sequence>MRLIIFFISIIFTSEEYKIRFSLLQKTNASSQIHEEHGVHFSEPVLKIDGEMNTVYLKVSSLNYHKLMKDLIFLYCASKENYLSILHQKKITASFSDMDTFMTRSGNKNNETLQCYYNLFCCCKKGLADQLKNIFQKKIKNLISVEIIDVIEFVSSHKESSTVVRSDRLEKPTCSFESIQSVMPNQVADSDSKLQSLQPYILKESSDLTASIDDLKEPGSPSGIMEPPESTEGQKKAPESLGWRLTKGSWNASKAIAYYSAYGSYQMAKFALGSSYQYFLKPLASTIFSKKEKKSILSGKTLPVISEHETVQQSEDVKEHETVQQSEGGKENETVQQSKDEKE</sequence>
<evidence type="ECO:0000313" key="3">
    <source>
        <dbReference type="Proteomes" id="UP000051530"/>
    </source>
</evidence>
<feature type="region of interest" description="Disordered" evidence="1">
    <location>
        <begin position="212"/>
        <end position="239"/>
    </location>
</feature>
<accession>A0A0R0LZY2</accession>
<dbReference type="EMBL" id="LGUB01000037">
    <property type="protein sequence ID" value="KRH94730.1"/>
    <property type="molecule type" value="Genomic_DNA"/>
</dbReference>
<keyword evidence="3" id="KW-1185">Reference proteome</keyword>
<comment type="caution">
    <text evidence="2">The sequence shown here is derived from an EMBL/GenBank/DDBJ whole genome shotgun (WGS) entry which is preliminary data.</text>
</comment>
<name>A0A0R0LZY2_9MICR</name>
<evidence type="ECO:0000313" key="2">
    <source>
        <dbReference type="EMBL" id="KRH94730.1"/>
    </source>
</evidence>
<dbReference type="Proteomes" id="UP000051530">
    <property type="component" value="Unassembled WGS sequence"/>
</dbReference>
<gene>
    <name evidence="2" type="ORF">M153_15900012259</name>
</gene>
<organism evidence="2 3">
    <name type="scientific">Pseudoloma neurophilia</name>
    <dbReference type="NCBI Taxonomy" id="146866"/>
    <lineage>
        <taxon>Eukaryota</taxon>
        <taxon>Fungi</taxon>
        <taxon>Fungi incertae sedis</taxon>
        <taxon>Microsporidia</taxon>
        <taxon>Pseudoloma</taxon>
    </lineage>
</organism>
<feature type="compositionally biased region" description="Basic and acidic residues" evidence="1">
    <location>
        <begin position="306"/>
        <end position="343"/>
    </location>
</feature>